<accession>A0A2U1V2V4</accession>
<dbReference type="RefSeq" id="WP_109517462.1">
    <property type="nucleotide sequence ID" value="NZ_PDOA01000008.1"/>
</dbReference>
<protein>
    <submittedName>
        <fullName evidence="2">Transcriptional regulator</fullName>
    </submittedName>
</protein>
<dbReference type="EMBL" id="PDOA01000008">
    <property type="protein sequence ID" value="PWC28235.1"/>
    <property type="molecule type" value="Genomic_DNA"/>
</dbReference>
<dbReference type="AlphaFoldDB" id="A0A2U1V2V4"/>
<dbReference type="PANTHER" id="PTHR47738">
    <property type="entry name" value="PTS SYSTEM FRUCTOSE-LIKE EIIA COMPONENT-RELATED"/>
    <property type="match status" value="1"/>
</dbReference>
<name>A0A2U1V2V4_9PROT</name>
<sequence length="157" mass="16846">MAIKKLFSGEDSVLSLSPGDKKELLEMLAQEASARLSYDGPTVLDALQARERLGSTALGRGVGLPHTRLEGLGTPLALLARLTRPIDFEARDGEPVDLVFMVLWPENSAEGFLPALSGICRVLRGNQLPRQLRQARSGAEALAMLQAAEVDSPDEAV</sequence>
<dbReference type="OrthoDB" id="95460at2"/>
<dbReference type="SUPFAM" id="SSF55804">
    <property type="entry name" value="Phoshotransferase/anion transport protein"/>
    <property type="match status" value="1"/>
</dbReference>
<proteinExistence type="predicted"/>
<reference evidence="3" key="1">
    <citation type="submission" date="2017-10" db="EMBL/GenBank/DDBJ databases">
        <authorList>
            <person name="Toshchakov S.V."/>
            <person name="Goeva M.A."/>
        </authorList>
    </citation>
    <scope>NUCLEOTIDE SEQUENCE [LARGE SCALE GENOMIC DNA]</scope>
    <source>
        <strain evidence="3">JR1/69-1-13</strain>
    </source>
</reference>
<evidence type="ECO:0000259" key="1">
    <source>
        <dbReference type="PROSITE" id="PS51094"/>
    </source>
</evidence>
<gene>
    <name evidence="2" type="ORF">CR165_13130</name>
</gene>
<dbReference type="InterPro" id="IPR002178">
    <property type="entry name" value="PTS_EIIA_type-2_dom"/>
</dbReference>
<keyword evidence="3" id="KW-1185">Reference proteome</keyword>
<dbReference type="CDD" id="cd00211">
    <property type="entry name" value="PTS_IIA_fru"/>
    <property type="match status" value="1"/>
</dbReference>
<dbReference type="InterPro" id="IPR051541">
    <property type="entry name" value="PTS_SugarTrans_NitroReg"/>
</dbReference>
<evidence type="ECO:0000313" key="2">
    <source>
        <dbReference type="EMBL" id="PWC28235.1"/>
    </source>
</evidence>
<dbReference type="PANTHER" id="PTHR47738:SF1">
    <property type="entry name" value="NITROGEN REGULATORY PROTEIN"/>
    <property type="match status" value="1"/>
</dbReference>
<dbReference type="GO" id="GO:0030295">
    <property type="term" value="F:protein kinase activator activity"/>
    <property type="evidence" value="ECO:0007669"/>
    <property type="project" value="TreeGrafter"/>
</dbReference>
<dbReference type="Pfam" id="PF00359">
    <property type="entry name" value="PTS_EIIA_2"/>
    <property type="match status" value="1"/>
</dbReference>
<comment type="caution">
    <text evidence="2">The sequence shown here is derived from an EMBL/GenBank/DDBJ whole genome shotgun (WGS) entry which is preliminary data.</text>
</comment>
<dbReference type="Gene3D" id="3.40.930.10">
    <property type="entry name" value="Mannitol-specific EII, Chain A"/>
    <property type="match status" value="1"/>
</dbReference>
<dbReference type="InterPro" id="IPR016152">
    <property type="entry name" value="PTrfase/Anion_transptr"/>
</dbReference>
<feature type="domain" description="PTS EIIA type-2" evidence="1">
    <location>
        <begin position="5"/>
        <end position="148"/>
    </location>
</feature>
<dbReference type="PROSITE" id="PS51094">
    <property type="entry name" value="PTS_EIIA_TYPE_2"/>
    <property type="match status" value="1"/>
</dbReference>
<dbReference type="Proteomes" id="UP000245048">
    <property type="component" value="Unassembled WGS sequence"/>
</dbReference>
<evidence type="ECO:0000313" key="3">
    <source>
        <dbReference type="Proteomes" id="UP000245048"/>
    </source>
</evidence>
<organism evidence="2 3">
    <name type="scientific">Teichococcus aestuarii</name>
    <dbReference type="NCBI Taxonomy" id="568898"/>
    <lineage>
        <taxon>Bacteria</taxon>
        <taxon>Pseudomonadati</taxon>
        <taxon>Pseudomonadota</taxon>
        <taxon>Alphaproteobacteria</taxon>
        <taxon>Acetobacterales</taxon>
        <taxon>Roseomonadaceae</taxon>
        <taxon>Roseomonas</taxon>
    </lineage>
</organism>